<accession>A0A8J2ZHE7</accession>
<dbReference type="Proteomes" id="UP000617145">
    <property type="component" value="Unassembled WGS sequence"/>
</dbReference>
<name>A0A8J2ZHE7_9RHOB</name>
<evidence type="ECO:0000313" key="1">
    <source>
        <dbReference type="EMBL" id="GGG62875.1"/>
    </source>
</evidence>
<evidence type="ECO:0000313" key="2">
    <source>
        <dbReference type="Proteomes" id="UP000617145"/>
    </source>
</evidence>
<dbReference type="Pfam" id="PF05930">
    <property type="entry name" value="Phage_AlpA"/>
    <property type="match status" value="1"/>
</dbReference>
<proteinExistence type="predicted"/>
<comment type="caution">
    <text evidence="1">The sequence shown here is derived from an EMBL/GenBank/DDBJ whole genome shotgun (WGS) entry which is preliminary data.</text>
</comment>
<protein>
    <recommendedName>
        <fullName evidence="3">Transcriptional regulator, AlpA family</fullName>
    </recommendedName>
</protein>
<dbReference type="EMBL" id="BMJV01000001">
    <property type="protein sequence ID" value="GGG62875.1"/>
    <property type="molecule type" value="Genomic_DNA"/>
</dbReference>
<dbReference type="InterPro" id="IPR010260">
    <property type="entry name" value="AlpA"/>
</dbReference>
<keyword evidence="2" id="KW-1185">Reference proteome</keyword>
<reference evidence="1" key="2">
    <citation type="submission" date="2020-09" db="EMBL/GenBank/DDBJ databases">
        <authorList>
            <person name="Sun Q."/>
            <person name="Zhou Y."/>
        </authorList>
    </citation>
    <scope>NUCLEOTIDE SEQUENCE</scope>
    <source>
        <strain evidence="1">CGMCC 1.15762</strain>
    </source>
</reference>
<sequence>MNLNEPHTLSISDAVQRMFRDPVDPHKLMSTAKVTKLLDVSASSIDRWLADPEMKFPKPIVLSRNRYWREVEIRTWIDERAQQRLRGE</sequence>
<dbReference type="AlphaFoldDB" id="A0A8J2ZHE7"/>
<organism evidence="1 2">
    <name type="scientific">Salipiger pallidus</name>
    <dbReference type="NCBI Taxonomy" id="1775170"/>
    <lineage>
        <taxon>Bacteria</taxon>
        <taxon>Pseudomonadati</taxon>
        <taxon>Pseudomonadota</taxon>
        <taxon>Alphaproteobacteria</taxon>
        <taxon>Rhodobacterales</taxon>
        <taxon>Roseobacteraceae</taxon>
        <taxon>Salipiger</taxon>
    </lineage>
</organism>
<reference evidence="1" key="1">
    <citation type="journal article" date="2014" name="Int. J. Syst. Evol. Microbiol.">
        <title>Complete genome sequence of Corynebacterium casei LMG S-19264T (=DSM 44701T), isolated from a smear-ripened cheese.</title>
        <authorList>
            <consortium name="US DOE Joint Genome Institute (JGI-PGF)"/>
            <person name="Walter F."/>
            <person name="Albersmeier A."/>
            <person name="Kalinowski J."/>
            <person name="Ruckert C."/>
        </authorList>
    </citation>
    <scope>NUCLEOTIDE SEQUENCE</scope>
    <source>
        <strain evidence="1">CGMCC 1.15762</strain>
    </source>
</reference>
<dbReference type="RefSeq" id="WP_188788719.1">
    <property type="nucleotide sequence ID" value="NZ_BMJV01000001.1"/>
</dbReference>
<gene>
    <name evidence="1" type="ORF">GCM10011415_06590</name>
</gene>
<evidence type="ECO:0008006" key="3">
    <source>
        <dbReference type="Google" id="ProtNLM"/>
    </source>
</evidence>